<dbReference type="Pfam" id="PF00358">
    <property type="entry name" value="PTS_EIIA_1"/>
    <property type="match status" value="1"/>
</dbReference>
<name>A0ABQ3JZA5_9DEIO</name>
<feature type="transmembrane region" description="Helical" evidence="13">
    <location>
        <begin position="32"/>
        <end position="53"/>
    </location>
</feature>
<proteinExistence type="predicted"/>
<keyword evidence="10 13" id="KW-0472">Membrane</keyword>
<evidence type="ECO:0000256" key="11">
    <source>
        <dbReference type="PROSITE-ProRule" id="PRU00421"/>
    </source>
</evidence>
<dbReference type="InterPro" id="IPR050429">
    <property type="entry name" value="PTS_Glucose_EIICBA"/>
</dbReference>
<dbReference type="PROSITE" id="PS51098">
    <property type="entry name" value="PTS_EIIB_TYPE_1"/>
    <property type="match status" value="1"/>
</dbReference>
<dbReference type="PROSITE" id="PS01035">
    <property type="entry name" value="PTS_EIIB_TYPE_1_CYS"/>
    <property type="match status" value="1"/>
</dbReference>
<dbReference type="Proteomes" id="UP000632154">
    <property type="component" value="Unassembled WGS sequence"/>
</dbReference>
<keyword evidence="6" id="KW-0598">Phosphotransferase system</keyword>
<evidence type="ECO:0000256" key="8">
    <source>
        <dbReference type="ARBA" id="ARBA00022777"/>
    </source>
</evidence>
<evidence type="ECO:0000313" key="17">
    <source>
        <dbReference type="EMBL" id="GHF94638.1"/>
    </source>
</evidence>
<gene>
    <name evidence="17" type="primary">ptsG</name>
    <name evidence="17" type="ORF">GCM10017783_03350</name>
</gene>
<dbReference type="NCBIfam" id="TIGR02002">
    <property type="entry name" value="PTS-II-BC-glcB"/>
    <property type="match status" value="1"/>
</dbReference>
<dbReference type="SUPFAM" id="SSF51261">
    <property type="entry name" value="Duplicated hybrid motif"/>
    <property type="match status" value="1"/>
</dbReference>
<evidence type="ECO:0000256" key="2">
    <source>
        <dbReference type="ARBA" id="ARBA00022448"/>
    </source>
</evidence>
<feature type="transmembrane region" description="Helical" evidence="13">
    <location>
        <begin position="341"/>
        <end position="360"/>
    </location>
</feature>
<dbReference type="InterPro" id="IPR001127">
    <property type="entry name" value="PTS_EIIA_1_perm"/>
</dbReference>
<dbReference type="PANTHER" id="PTHR30009:SF20">
    <property type="entry name" value="PTS SYSTEM GLUCOSE-SPECIFIC EIICB COMPONENT-RELATED"/>
    <property type="match status" value="1"/>
</dbReference>
<dbReference type="PROSITE" id="PS00371">
    <property type="entry name" value="PTS_EIIA_TYPE_1_HIS"/>
    <property type="match status" value="1"/>
</dbReference>
<feature type="transmembrane region" description="Helical" evidence="13">
    <location>
        <begin position="73"/>
        <end position="97"/>
    </location>
</feature>
<evidence type="ECO:0000259" key="16">
    <source>
        <dbReference type="PROSITE" id="PS51103"/>
    </source>
</evidence>
<feature type="active site" description="Phosphocysteine intermediate; for EIIB activity" evidence="11">
    <location>
        <position position="467"/>
    </location>
</feature>
<dbReference type="InterPro" id="IPR011055">
    <property type="entry name" value="Dup_hybrid_motif"/>
</dbReference>
<evidence type="ECO:0000256" key="6">
    <source>
        <dbReference type="ARBA" id="ARBA00022683"/>
    </source>
</evidence>
<protein>
    <submittedName>
        <fullName evidence="17">PTS system glucose-specific EIICBA component</fullName>
    </submittedName>
</protein>
<dbReference type="InterPro" id="IPR011299">
    <property type="entry name" value="PTS_IIBC_glc"/>
</dbReference>
<keyword evidence="4" id="KW-0762">Sugar transport</keyword>
<keyword evidence="5" id="KW-0808">Transferase</keyword>
<dbReference type="InterPro" id="IPR003352">
    <property type="entry name" value="PTS_EIIC"/>
</dbReference>
<dbReference type="InterPro" id="IPR001996">
    <property type="entry name" value="PTS_IIB_1"/>
</dbReference>
<keyword evidence="8" id="KW-0418">Kinase</keyword>
<dbReference type="PANTHER" id="PTHR30009">
    <property type="entry name" value="CYTOCHROME C-TYPE SYNTHESIS PROTEIN AND PTS TRANSMEMBRANE COMPONENT"/>
    <property type="match status" value="1"/>
</dbReference>
<feature type="domain" description="PTS EIIC type-1" evidence="16">
    <location>
        <begin position="19"/>
        <end position="427"/>
    </location>
</feature>
<dbReference type="Gene3D" id="3.30.1360.60">
    <property type="entry name" value="Glucose permease domain IIB"/>
    <property type="match status" value="1"/>
</dbReference>
<feature type="transmembrane region" description="Helical" evidence="13">
    <location>
        <begin position="145"/>
        <end position="169"/>
    </location>
</feature>
<evidence type="ECO:0000256" key="13">
    <source>
        <dbReference type="SAM" id="Phobius"/>
    </source>
</evidence>
<evidence type="ECO:0000313" key="18">
    <source>
        <dbReference type="Proteomes" id="UP000632154"/>
    </source>
</evidence>
<evidence type="ECO:0000256" key="3">
    <source>
        <dbReference type="ARBA" id="ARBA00022475"/>
    </source>
</evidence>
<dbReference type="InterPro" id="IPR036878">
    <property type="entry name" value="Glu_permease_IIB"/>
</dbReference>
<dbReference type="InterPro" id="IPR013013">
    <property type="entry name" value="PTS_EIIC_1"/>
</dbReference>
<keyword evidence="9 13" id="KW-1133">Transmembrane helix</keyword>
<accession>A0ABQ3JZA5</accession>
<evidence type="ECO:0000256" key="12">
    <source>
        <dbReference type="SAM" id="MobiDB-lite"/>
    </source>
</evidence>
<feature type="transmembrane region" description="Helical" evidence="13">
    <location>
        <begin position="285"/>
        <end position="308"/>
    </location>
</feature>
<evidence type="ECO:0000256" key="10">
    <source>
        <dbReference type="ARBA" id="ARBA00023136"/>
    </source>
</evidence>
<dbReference type="Pfam" id="PF00367">
    <property type="entry name" value="PTS_EIIB"/>
    <property type="match status" value="1"/>
</dbReference>
<keyword evidence="3" id="KW-1003">Cell membrane</keyword>
<dbReference type="PROSITE" id="PS51103">
    <property type="entry name" value="PTS_EIIC_TYPE_1"/>
    <property type="match status" value="1"/>
</dbReference>
<evidence type="ECO:0000256" key="5">
    <source>
        <dbReference type="ARBA" id="ARBA00022679"/>
    </source>
</evidence>
<feature type="domain" description="PTS EIIB type-1" evidence="15">
    <location>
        <begin position="445"/>
        <end position="526"/>
    </location>
</feature>
<evidence type="ECO:0000256" key="4">
    <source>
        <dbReference type="ARBA" id="ARBA00022597"/>
    </source>
</evidence>
<feature type="domain" description="PTS EIIA type-1" evidence="14">
    <location>
        <begin position="599"/>
        <end position="703"/>
    </location>
</feature>
<comment type="subcellular location">
    <subcellularLocation>
        <location evidence="1">Cell membrane</location>
        <topology evidence="1">Multi-pass membrane protein</topology>
    </subcellularLocation>
</comment>
<comment type="caution">
    <text evidence="17">The sequence shown here is derived from an EMBL/GenBank/DDBJ whole genome shotgun (WGS) entry which is preliminary data.</text>
</comment>
<feature type="transmembrane region" description="Helical" evidence="13">
    <location>
        <begin position="393"/>
        <end position="415"/>
    </location>
</feature>
<feature type="transmembrane region" description="Helical" evidence="13">
    <location>
        <begin position="104"/>
        <end position="125"/>
    </location>
</feature>
<dbReference type="CDD" id="cd00212">
    <property type="entry name" value="PTS_IIB_glc"/>
    <property type="match status" value="1"/>
</dbReference>
<evidence type="ECO:0000256" key="1">
    <source>
        <dbReference type="ARBA" id="ARBA00004651"/>
    </source>
</evidence>
<dbReference type="EMBL" id="BNAL01000002">
    <property type="protein sequence ID" value="GHF94638.1"/>
    <property type="molecule type" value="Genomic_DNA"/>
</dbReference>
<feature type="transmembrane region" description="Helical" evidence="13">
    <location>
        <begin position="317"/>
        <end position="335"/>
    </location>
</feature>
<organism evidence="17 18">
    <name type="scientific">Deinococcus piscis</name>
    <dbReference type="NCBI Taxonomy" id="394230"/>
    <lineage>
        <taxon>Bacteria</taxon>
        <taxon>Thermotogati</taxon>
        <taxon>Deinococcota</taxon>
        <taxon>Deinococci</taxon>
        <taxon>Deinococcales</taxon>
        <taxon>Deinococcaceae</taxon>
        <taxon>Deinococcus</taxon>
    </lineage>
</organism>
<feature type="compositionally biased region" description="Low complexity" evidence="12">
    <location>
        <begin position="1"/>
        <end position="10"/>
    </location>
</feature>
<keyword evidence="2" id="KW-0813">Transport</keyword>
<keyword evidence="18" id="KW-1185">Reference proteome</keyword>
<sequence length="721" mass="76765">MTQSSPQLTAAPPPPQPRQSAFSRLQEIGKALMLPVAVLPAAGILLGLGAALNDKSYTWYDSIPEWLHFVGKLMVGASDVIFGNLPIIFAMGVAVGLSGGAGVAALAALVGFLVMNSTMSAWLGLGDAEAFAAAKENQPGGYANVLGIPTLQTGVFGGIIMGILAAWLYNRYKDIRLPQWLGFFAGRRFVPIVTAASAIFLGIALTFLWPPVQQALNAFSNFAVNEQPTLAAGLFGFINRLLIPFGLHHIWYQPFWFIAGEYTNPATGEIVHGDMTRYLAGDRSAGTFMTGFFPIMGYALPAAALAIYQEARPERKAAVGGIMVSAALTSFLTGITEPIEFAFMFVAPVLYVFHAAMTGLSFMLMHMFNVHAGFTFSGGFIDYMLLWPKSTNAILVPLFGLAFAAIYYTVFRFLIRKMNLATPGREVEEAEAVAAGPAVVPSGEREEAVEILRAFGGPNNIQNLDACITRLRVTVNDKSQVSKARLQQLGAAGVLEMGNSVQAVYGTRSDRIKETMQQVIAEGGYTAAPVAAPMSAPVTATPAAVVPQPAVPQQAVSQPVAAPRLVPTQDPVSASLPGLPSDWVMPLSGRMVPLSAVPDEVFSSGMMGQGFAIEPDSGEVRSPVTGEVVTLFPTHHAIGLRADNGLEVLVHVGVDTVNLQGEGFVPLVKQGDRVTAGQTLLRADLNAIRSRVPSLVTPVLFTNLDDSQRVELDGEGRVRIH</sequence>
<evidence type="ECO:0000256" key="7">
    <source>
        <dbReference type="ARBA" id="ARBA00022692"/>
    </source>
</evidence>
<dbReference type="Pfam" id="PF02378">
    <property type="entry name" value="PTS_EIIC"/>
    <property type="match status" value="1"/>
</dbReference>
<dbReference type="NCBIfam" id="TIGR00826">
    <property type="entry name" value="EIIB_glc"/>
    <property type="match status" value="1"/>
</dbReference>
<dbReference type="SUPFAM" id="SSF55604">
    <property type="entry name" value="Glucose permease domain IIB"/>
    <property type="match status" value="1"/>
</dbReference>
<evidence type="ECO:0000259" key="15">
    <source>
        <dbReference type="PROSITE" id="PS51098"/>
    </source>
</evidence>
<evidence type="ECO:0000259" key="14">
    <source>
        <dbReference type="PROSITE" id="PS51093"/>
    </source>
</evidence>
<dbReference type="NCBIfam" id="TIGR00830">
    <property type="entry name" value="PTBA"/>
    <property type="match status" value="1"/>
</dbReference>
<feature type="region of interest" description="Disordered" evidence="12">
    <location>
        <begin position="1"/>
        <end position="20"/>
    </location>
</feature>
<feature type="transmembrane region" description="Helical" evidence="13">
    <location>
        <begin position="189"/>
        <end position="209"/>
    </location>
</feature>
<keyword evidence="7 13" id="KW-0812">Transmembrane</keyword>
<dbReference type="Gene3D" id="2.70.70.10">
    <property type="entry name" value="Glucose Permease (Domain IIA)"/>
    <property type="match status" value="1"/>
</dbReference>
<dbReference type="RefSeq" id="WP_189641930.1">
    <property type="nucleotide sequence ID" value="NZ_BNAL01000002.1"/>
</dbReference>
<dbReference type="PROSITE" id="PS51093">
    <property type="entry name" value="PTS_EIIA_TYPE_1"/>
    <property type="match status" value="1"/>
</dbReference>
<dbReference type="InterPro" id="IPR018113">
    <property type="entry name" value="PTrfase_EIIB_Cys"/>
</dbReference>
<reference evidence="18" key="1">
    <citation type="journal article" date="2019" name="Int. J. Syst. Evol. Microbiol.">
        <title>The Global Catalogue of Microorganisms (GCM) 10K type strain sequencing project: providing services to taxonomists for standard genome sequencing and annotation.</title>
        <authorList>
            <consortium name="The Broad Institute Genomics Platform"/>
            <consortium name="The Broad Institute Genome Sequencing Center for Infectious Disease"/>
            <person name="Wu L."/>
            <person name="Ma J."/>
        </authorList>
    </citation>
    <scope>NUCLEOTIDE SEQUENCE [LARGE SCALE GENOMIC DNA]</scope>
    <source>
        <strain evidence="18">CGMCC 1.18439</strain>
    </source>
</reference>
<evidence type="ECO:0000256" key="9">
    <source>
        <dbReference type="ARBA" id="ARBA00022989"/>
    </source>
</evidence>